<reference evidence="1" key="1">
    <citation type="journal article" date="2023" name="G3 (Bethesda)">
        <title>A reference genome for the long-term kleptoplast-retaining sea slug Elysia crispata morphotype clarki.</title>
        <authorList>
            <person name="Eastman K.E."/>
            <person name="Pendleton A.L."/>
            <person name="Shaikh M.A."/>
            <person name="Suttiyut T."/>
            <person name="Ogas R."/>
            <person name="Tomko P."/>
            <person name="Gavelis G."/>
            <person name="Widhalm J.R."/>
            <person name="Wisecaver J.H."/>
        </authorList>
    </citation>
    <scope>NUCLEOTIDE SEQUENCE</scope>
    <source>
        <strain evidence="1">ECLA1</strain>
    </source>
</reference>
<accession>A0AAE1AY14</accession>
<dbReference type="EMBL" id="JAWDGP010000950">
    <property type="protein sequence ID" value="KAK3796008.1"/>
    <property type="molecule type" value="Genomic_DNA"/>
</dbReference>
<protein>
    <submittedName>
        <fullName evidence="1">Uncharacterized protein</fullName>
    </submittedName>
</protein>
<name>A0AAE1AY14_9GAST</name>
<gene>
    <name evidence="1" type="ORF">RRG08_061849</name>
</gene>
<sequence>MRTVCACRSSNTASSLSASLVWRMLYVGHLSYVLNNTWNSLRLEPYVLLQVIGTASGTAPPNIPQL</sequence>
<keyword evidence="2" id="KW-1185">Reference proteome</keyword>
<dbReference type="AlphaFoldDB" id="A0AAE1AY14"/>
<comment type="caution">
    <text evidence="1">The sequence shown here is derived from an EMBL/GenBank/DDBJ whole genome shotgun (WGS) entry which is preliminary data.</text>
</comment>
<dbReference type="Proteomes" id="UP001283361">
    <property type="component" value="Unassembled WGS sequence"/>
</dbReference>
<proteinExistence type="predicted"/>
<organism evidence="1 2">
    <name type="scientific">Elysia crispata</name>
    <name type="common">lettuce slug</name>
    <dbReference type="NCBI Taxonomy" id="231223"/>
    <lineage>
        <taxon>Eukaryota</taxon>
        <taxon>Metazoa</taxon>
        <taxon>Spiralia</taxon>
        <taxon>Lophotrochozoa</taxon>
        <taxon>Mollusca</taxon>
        <taxon>Gastropoda</taxon>
        <taxon>Heterobranchia</taxon>
        <taxon>Euthyneura</taxon>
        <taxon>Panpulmonata</taxon>
        <taxon>Sacoglossa</taxon>
        <taxon>Placobranchoidea</taxon>
        <taxon>Plakobranchidae</taxon>
        <taxon>Elysia</taxon>
    </lineage>
</organism>
<evidence type="ECO:0000313" key="1">
    <source>
        <dbReference type="EMBL" id="KAK3796008.1"/>
    </source>
</evidence>
<evidence type="ECO:0000313" key="2">
    <source>
        <dbReference type="Proteomes" id="UP001283361"/>
    </source>
</evidence>